<evidence type="ECO:0000256" key="4">
    <source>
        <dbReference type="ARBA" id="ARBA00022840"/>
    </source>
</evidence>
<evidence type="ECO:0000313" key="8">
    <source>
        <dbReference type="Proteomes" id="UP000549052"/>
    </source>
</evidence>
<dbReference type="GO" id="GO:0005524">
    <property type="term" value="F:ATP binding"/>
    <property type="evidence" value="ECO:0007669"/>
    <property type="project" value="UniProtKB-KW"/>
</dbReference>
<evidence type="ECO:0000256" key="1">
    <source>
        <dbReference type="ARBA" id="ARBA00009391"/>
    </source>
</evidence>
<dbReference type="InterPro" id="IPR049428">
    <property type="entry name" value="RecA-like_N"/>
</dbReference>
<dbReference type="InterPro" id="IPR020587">
    <property type="entry name" value="RecA_monomer-monomer_interface"/>
</dbReference>
<dbReference type="GO" id="GO:0006310">
    <property type="term" value="P:DNA recombination"/>
    <property type="evidence" value="ECO:0007669"/>
    <property type="project" value="UniProtKB-KW"/>
</dbReference>
<keyword evidence="8" id="KW-1185">Reference proteome</keyword>
<feature type="domain" description="RecA family profile 2" evidence="6">
    <location>
        <begin position="212"/>
        <end position="286"/>
    </location>
</feature>
<dbReference type="EMBL" id="JACGXN010000016">
    <property type="protein sequence ID" value="MBA8881778.1"/>
    <property type="molecule type" value="Genomic_DNA"/>
</dbReference>
<dbReference type="InterPro" id="IPR027417">
    <property type="entry name" value="P-loop_NTPase"/>
</dbReference>
<protein>
    <recommendedName>
        <fullName evidence="2">Protein RecA</fullName>
    </recommendedName>
</protein>
<dbReference type="SUPFAM" id="SSF52540">
    <property type="entry name" value="P-loop containing nucleoside triphosphate hydrolases"/>
    <property type="match status" value="1"/>
</dbReference>
<accession>A0A839EUB7</accession>
<keyword evidence="5" id="KW-0233">DNA recombination</keyword>
<dbReference type="Gene3D" id="3.40.50.300">
    <property type="entry name" value="P-loop containing nucleotide triphosphate hydrolases"/>
    <property type="match status" value="1"/>
</dbReference>
<evidence type="ECO:0000259" key="6">
    <source>
        <dbReference type="PROSITE" id="PS50163"/>
    </source>
</evidence>
<dbReference type="GO" id="GO:0008094">
    <property type="term" value="F:ATP-dependent activity, acting on DNA"/>
    <property type="evidence" value="ECO:0007669"/>
    <property type="project" value="InterPro"/>
</dbReference>
<comment type="caution">
    <text evidence="7">The sequence shown here is derived from an EMBL/GenBank/DDBJ whole genome shotgun (WGS) entry which is preliminary data.</text>
</comment>
<gene>
    <name evidence="7" type="ORF">FHW16_005523</name>
</gene>
<keyword evidence="3" id="KW-0547">Nucleotide-binding</keyword>
<dbReference type="InterPro" id="IPR013765">
    <property type="entry name" value="DNA_recomb/repair_RecA"/>
</dbReference>
<evidence type="ECO:0000256" key="3">
    <source>
        <dbReference type="ARBA" id="ARBA00022741"/>
    </source>
</evidence>
<dbReference type="GO" id="GO:0003697">
    <property type="term" value="F:single-stranded DNA binding"/>
    <property type="evidence" value="ECO:0007669"/>
    <property type="project" value="InterPro"/>
</dbReference>
<comment type="similarity">
    <text evidence="1">Belongs to the RecA family.</text>
</comment>
<dbReference type="PANTHER" id="PTHR45900:SF1">
    <property type="entry name" value="MITOCHONDRIAL DNA REPAIR PROTEIN RECA HOMOLOG-RELATED"/>
    <property type="match status" value="1"/>
</dbReference>
<dbReference type="RefSeq" id="WP_182552322.1">
    <property type="nucleotide sequence ID" value="NZ_JACGXN010000016.1"/>
</dbReference>
<dbReference type="GO" id="GO:0006281">
    <property type="term" value="P:DNA repair"/>
    <property type="evidence" value="ECO:0007669"/>
    <property type="project" value="InterPro"/>
</dbReference>
<dbReference type="Pfam" id="PF00154">
    <property type="entry name" value="RecA_N"/>
    <property type="match status" value="1"/>
</dbReference>
<evidence type="ECO:0000256" key="2">
    <source>
        <dbReference type="ARBA" id="ARBA00015553"/>
    </source>
</evidence>
<dbReference type="PROSITE" id="PS50163">
    <property type="entry name" value="RECA_3"/>
    <property type="match status" value="1"/>
</dbReference>
<dbReference type="AlphaFoldDB" id="A0A839EUB7"/>
<evidence type="ECO:0000256" key="5">
    <source>
        <dbReference type="ARBA" id="ARBA00023172"/>
    </source>
</evidence>
<reference evidence="7 8" key="1">
    <citation type="submission" date="2020-07" db="EMBL/GenBank/DDBJ databases">
        <title>Genomic Encyclopedia of Type Strains, Phase IV (KMG-V): Genome sequencing to study the core and pangenomes of soil and plant-associated prokaryotes.</title>
        <authorList>
            <person name="Whitman W."/>
        </authorList>
    </citation>
    <scope>NUCLEOTIDE SEQUENCE [LARGE SCALE GENOMIC DNA]</scope>
    <source>
        <strain evidence="7 8">AN3</strain>
    </source>
</reference>
<dbReference type="Proteomes" id="UP000549052">
    <property type="component" value="Unassembled WGS sequence"/>
</dbReference>
<proteinExistence type="inferred from homology"/>
<evidence type="ECO:0000313" key="7">
    <source>
        <dbReference type="EMBL" id="MBA8881778.1"/>
    </source>
</evidence>
<name>A0A839EUB7_9HYPH</name>
<dbReference type="PANTHER" id="PTHR45900">
    <property type="entry name" value="RECA"/>
    <property type="match status" value="1"/>
</dbReference>
<dbReference type="GO" id="GO:0005829">
    <property type="term" value="C:cytosol"/>
    <property type="evidence" value="ECO:0007669"/>
    <property type="project" value="TreeGrafter"/>
</dbReference>
<sequence>MASASEIEKTISSVFGGNDEESTVTQFLSTGYPELDHALSSKWDGGVPVGRLIEIYGPESSGKTAIATQIMIAAQQMGGFAGFNDHERSFQQYLGEGQGLDTSGSKFMYKKPKTFEESMTLAIQVAILLREKKLIAPDAPIAWIFDSLASMVPQSAMFDSKTNKEKTAEQRSMHDNTALARATSAHFPAFAQACDDLNMCAVFLNQIRMNIGVVYGNPETTPGGKSPKFYFSQRISLGAKPIKKDSTADADVLGSQITAKIIKNKVARPFRKATYRFDYNEDGTGRFNVHRSMLDFLVAEKILKVSGAYVEWTDGKKYFRGPLSEKLMADPAGLDQLKALLPAKYEPPIVADVDIEEAA</sequence>
<organism evidence="7 8">
    <name type="scientific">Phyllobacterium myrsinacearum</name>
    <dbReference type="NCBI Taxonomy" id="28101"/>
    <lineage>
        <taxon>Bacteria</taxon>
        <taxon>Pseudomonadati</taxon>
        <taxon>Pseudomonadota</taxon>
        <taxon>Alphaproteobacteria</taxon>
        <taxon>Hyphomicrobiales</taxon>
        <taxon>Phyllobacteriaceae</taxon>
        <taxon>Phyllobacterium</taxon>
    </lineage>
</organism>
<dbReference type="PRINTS" id="PR00142">
    <property type="entry name" value="RECA"/>
</dbReference>
<keyword evidence="4" id="KW-0067">ATP-binding</keyword>